<dbReference type="KEGG" id="pbor:BSF38_03082"/>
<dbReference type="EMBL" id="CP019082">
    <property type="protein sequence ID" value="APW61564.1"/>
    <property type="molecule type" value="Genomic_DNA"/>
</dbReference>
<accession>A0A1U7CRJ2</accession>
<evidence type="ECO:0000313" key="2">
    <source>
        <dbReference type="EMBL" id="APW61564.1"/>
    </source>
</evidence>
<gene>
    <name evidence="2" type="ORF">BSF38_03082</name>
</gene>
<proteinExistence type="predicted"/>
<sequence>MKRRGSRAFAGFVCYLIACRASFQLMAATTNKWTVCFFAAVELLVPIVAFLWLVNRRIWRDLHDTKSKTLY</sequence>
<keyword evidence="1" id="KW-0472">Membrane</keyword>
<dbReference type="Proteomes" id="UP000186309">
    <property type="component" value="Chromosome"/>
</dbReference>
<name>A0A1U7CRJ2_9BACT</name>
<dbReference type="AlphaFoldDB" id="A0A1U7CRJ2"/>
<evidence type="ECO:0000313" key="3">
    <source>
        <dbReference type="Proteomes" id="UP000186309"/>
    </source>
</evidence>
<evidence type="ECO:0000256" key="1">
    <source>
        <dbReference type="SAM" id="Phobius"/>
    </source>
</evidence>
<keyword evidence="1" id="KW-0812">Transmembrane</keyword>
<organism evidence="2 3">
    <name type="scientific">Paludisphaera borealis</name>
    <dbReference type="NCBI Taxonomy" id="1387353"/>
    <lineage>
        <taxon>Bacteria</taxon>
        <taxon>Pseudomonadati</taxon>
        <taxon>Planctomycetota</taxon>
        <taxon>Planctomycetia</taxon>
        <taxon>Isosphaerales</taxon>
        <taxon>Isosphaeraceae</taxon>
        <taxon>Paludisphaera</taxon>
    </lineage>
</organism>
<reference evidence="3" key="1">
    <citation type="submission" date="2016-12" db="EMBL/GenBank/DDBJ databases">
        <title>Comparative genomics of four Isosphaeraceae planctomycetes: a common pool of plasmids and glycoside hydrolase genes.</title>
        <authorList>
            <person name="Ivanova A."/>
        </authorList>
    </citation>
    <scope>NUCLEOTIDE SEQUENCE [LARGE SCALE GENOMIC DNA]</scope>
    <source>
        <strain evidence="3">PX4</strain>
    </source>
</reference>
<feature type="transmembrane region" description="Helical" evidence="1">
    <location>
        <begin position="37"/>
        <end position="54"/>
    </location>
</feature>
<keyword evidence="3" id="KW-1185">Reference proteome</keyword>
<protein>
    <submittedName>
        <fullName evidence="2">Uncharacterized protein</fullName>
    </submittedName>
</protein>
<keyword evidence="1" id="KW-1133">Transmembrane helix</keyword>